<proteinExistence type="predicted"/>
<keyword evidence="2" id="KW-1185">Reference proteome</keyword>
<dbReference type="Proteomes" id="UP001595715">
    <property type="component" value="Unassembled WGS sequence"/>
</dbReference>
<dbReference type="RefSeq" id="WP_377721507.1">
    <property type="nucleotide sequence ID" value="NZ_JBHSAM010000034.1"/>
</dbReference>
<name>A0ABV8KA72_9BACL</name>
<dbReference type="Pfam" id="PF06995">
    <property type="entry name" value="Phage_P2_GpU"/>
    <property type="match status" value="1"/>
</dbReference>
<dbReference type="InterPro" id="IPR009734">
    <property type="entry name" value="Myoviridae_GpU"/>
</dbReference>
<sequence length="131" mass="13994">MIGTLGAVPFVVDAQTVRTFEEFTRKSAGRWSQHDRIGAKPLLQWGGPGLDEISFTVRLDATLGINPRRESDNLTLMAGGGKAYSLVLGGKPMGVGLWAVTSVELSFPAIDNHGNVLVAIAAISLKEYVVK</sequence>
<gene>
    <name evidence="1" type="ORF">ACFOZ8_25100</name>
</gene>
<reference evidence="2" key="1">
    <citation type="journal article" date="2019" name="Int. J. Syst. Evol. Microbiol.">
        <title>The Global Catalogue of Microorganisms (GCM) 10K type strain sequencing project: providing services to taxonomists for standard genome sequencing and annotation.</title>
        <authorList>
            <consortium name="The Broad Institute Genomics Platform"/>
            <consortium name="The Broad Institute Genome Sequencing Center for Infectious Disease"/>
            <person name="Wu L."/>
            <person name="Ma J."/>
        </authorList>
    </citation>
    <scope>NUCLEOTIDE SEQUENCE [LARGE SCALE GENOMIC DNA]</scope>
    <source>
        <strain evidence="2">IBRC-M 10987</strain>
    </source>
</reference>
<organism evidence="1 2">
    <name type="scientific">Paenibacillus xanthanilyticus</name>
    <dbReference type="NCBI Taxonomy" id="1783531"/>
    <lineage>
        <taxon>Bacteria</taxon>
        <taxon>Bacillati</taxon>
        <taxon>Bacillota</taxon>
        <taxon>Bacilli</taxon>
        <taxon>Bacillales</taxon>
        <taxon>Paenibacillaceae</taxon>
        <taxon>Paenibacillus</taxon>
    </lineage>
</organism>
<protein>
    <submittedName>
        <fullName evidence="1">Phage tail protein</fullName>
    </submittedName>
</protein>
<comment type="caution">
    <text evidence="1">The sequence shown here is derived from an EMBL/GenBank/DDBJ whole genome shotgun (WGS) entry which is preliminary data.</text>
</comment>
<accession>A0ABV8KA72</accession>
<evidence type="ECO:0000313" key="2">
    <source>
        <dbReference type="Proteomes" id="UP001595715"/>
    </source>
</evidence>
<dbReference type="EMBL" id="JBHSAM010000034">
    <property type="protein sequence ID" value="MFC4102904.1"/>
    <property type="molecule type" value="Genomic_DNA"/>
</dbReference>
<evidence type="ECO:0000313" key="1">
    <source>
        <dbReference type="EMBL" id="MFC4102904.1"/>
    </source>
</evidence>